<dbReference type="EMBL" id="JANHNZ010000002">
    <property type="protein sequence ID" value="MCQ9209389.1"/>
    <property type="molecule type" value="Genomic_DNA"/>
</dbReference>
<comment type="caution">
    <text evidence="1">The sequence shown here is derived from an EMBL/GenBank/DDBJ whole genome shotgun (WGS) entry which is preliminary data.</text>
</comment>
<sequence>MTNHPSNNLVERALGIATRAHAGQKDKAGIDYIEHPKTVASFVNSDEERATAYLHDVLEDTSLTEQDLREQGIPEDVISAVKAMTHAKDVSYFDYLAVVKSNPIARVVKLADLKHNSDLSRLTELSEEDHRRIEKYKEAAEFLKDVDGDNK</sequence>
<reference evidence="1" key="2">
    <citation type="journal article" date="2023" name="Curr. Microbiol.">
        <title>Granulicatella seriolae sp. nov., a Novel Facultative Anaerobe Isolated from Yellowtail Marine Fish.</title>
        <authorList>
            <person name="Lee M."/>
            <person name="Choi Y.J."/>
            <person name="Farooq A."/>
            <person name="Jeong J.B."/>
            <person name="Jung M.Y."/>
        </authorList>
    </citation>
    <scope>NUCLEOTIDE SEQUENCE</scope>
    <source>
        <strain evidence="1">S8</strain>
    </source>
</reference>
<dbReference type="Pfam" id="PF13328">
    <property type="entry name" value="HD_4"/>
    <property type="match status" value="1"/>
</dbReference>
<reference evidence="1" key="3">
    <citation type="journal article" date="2023" name="Microbiol. Resour. Announc.">
        <title>Draft Genome Sequence of Granulicatella sp. Strain S8, Isolated from a Marine Fish, Seriola quinqueradiata.</title>
        <authorList>
            <person name="Lee M."/>
            <person name="Farooq A."/>
            <person name="Jeong J.B."/>
            <person name="Jung M.Y."/>
        </authorList>
    </citation>
    <scope>NUCLEOTIDE SEQUENCE</scope>
    <source>
        <strain evidence="1">S8</strain>
    </source>
</reference>
<evidence type="ECO:0000313" key="2">
    <source>
        <dbReference type="Proteomes" id="UP001059480"/>
    </source>
</evidence>
<dbReference type="Gene3D" id="1.10.3210.10">
    <property type="entry name" value="Hypothetical protein af1432"/>
    <property type="match status" value="1"/>
</dbReference>
<keyword evidence="2" id="KW-1185">Reference proteome</keyword>
<reference evidence="1" key="1">
    <citation type="submission" date="2022-07" db="EMBL/GenBank/DDBJ databases">
        <authorList>
            <person name="Jung M.-Y."/>
            <person name="Lee M."/>
        </authorList>
    </citation>
    <scope>NUCLEOTIDE SEQUENCE</scope>
    <source>
        <strain evidence="1">S8</strain>
    </source>
</reference>
<organism evidence="1 2">
    <name type="scientific">Granulicatella seriolae</name>
    <dbReference type="NCBI Taxonomy" id="2967226"/>
    <lineage>
        <taxon>Bacteria</taxon>
        <taxon>Bacillati</taxon>
        <taxon>Bacillota</taxon>
        <taxon>Bacilli</taxon>
        <taxon>Lactobacillales</taxon>
        <taxon>Carnobacteriaceae</taxon>
        <taxon>Granulicatella</taxon>
    </lineage>
</organism>
<dbReference type="Proteomes" id="UP001059480">
    <property type="component" value="Unassembled WGS sequence"/>
</dbReference>
<evidence type="ECO:0000313" key="1">
    <source>
        <dbReference type="EMBL" id="MCQ9209389.1"/>
    </source>
</evidence>
<dbReference type="SUPFAM" id="SSF109604">
    <property type="entry name" value="HD-domain/PDEase-like"/>
    <property type="match status" value="1"/>
</dbReference>
<proteinExistence type="predicted"/>
<dbReference type="RefSeq" id="WP_256944507.1">
    <property type="nucleotide sequence ID" value="NZ_JANHNZ010000002.1"/>
</dbReference>
<name>A0ABT1WMA2_9LACT</name>
<protein>
    <submittedName>
        <fullName evidence="1">HD domain-containing protein</fullName>
    </submittedName>
</protein>
<accession>A0ABT1WMA2</accession>
<gene>
    <name evidence="1" type="ORF">NPA36_02385</name>
</gene>